<gene>
    <name evidence="2" type="primary">si:ch211-195m9.3</name>
</gene>
<reference evidence="2" key="1">
    <citation type="submission" date="2025-08" db="UniProtKB">
        <authorList>
            <consortium name="RefSeq"/>
        </authorList>
    </citation>
    <scope>IDENTIFICATION</scope>
    <source>
        <strain evidence="2">Tuebingen</strain>
        <tissue evidence="2">Fibroblasts and whole tissue</tissue>
    </source>
</reference>
<name>A0AC58HVS5_DANRE</name>
<protein>
    <submittedName>
        <fullName evidence="2">Uncharacterized protein si:ch211-195m9.3 isoform X2</fullName>
    </submittedName>
</protein>
<dbReference type="RefSeq" id="XP_073786094.1">
    <property type="nucleotide sequence ID" value="XM_073929993.1"/>
</dbReference>
<keyword evidence="1" id="KW-1185">Reference proteome</keyword>
<dbReference type="Proteomes" id="UP000000437">
    <property type="component" value="Chromosome 18"/>
</dbReference>
<evidence type="ECO:0000313" key="1">
    <source>
        <dbReference type="Proteomes" id="UP000000437"/>
    </source>
</evidence>
<accession>A0AC58HVS5</accession>
<organism evidence="1 2">
    <name type="scientific">Danio rerio</name>
    <name type="common">Zebrafish</name>
    <name type="synonym">Brachydanio rerio</name>
    <dbReference type="NCBI Taxonomy" id="7955"/>
    <lineage>
        <taxon>Eukaryota</taxon>
        <taxon>Metazoa</taxon>
        <taxon>Chordata</taxon>
        <taxon>Craniata</taxon>
        <taxon>Vertebrata</taxon>
        <taxon>Euteleostomi</taxon>
        <taxon>Actinopterygii</taxon>
        <taxon>Neopterygii</taxon>
        <taxon>Teleostei</taxon>
        <taxon>Ostariophysi</taxon>
        <taxon>Cypriniformes</taxon>
        <taxon>Danionidae</taxon>
        <taxon>Danioninae</taxon>
        <taxon>Danio</taxon>
    </lineage>
</organism>
<sequence>MKVYRSTSCVVTILWIFATSSAQGICHHDRGKQNTGFSGEMEGSNNLHCCGNQSYNILRSSCCNGNLTLGLSQLVTYCCGSVPYNPLNEICCSGSIFIRTSAHTKCCGKDPYQTTNHICCGDVLLKKQQKKKCCGKELFDTLTECCCDQDLVLAIKPKSDPCCQTKPVEKSESSQCSQASGAHNNIAENCGSYDPQTHICCSGFLYRKASELTKCCGKHLYTFSEGNVLCCNGILHRDMPEKSECIGGVVYSPGNTTCHLPVRPQIGEHCCGNQTFDPLIHICCNGHRHNKKNGNVCCGSKVYDHHNTSLRCCSDHLYSTPSGEVECCGNHLLEKNQICCSSSTLAVKYFTKLNHHCCGHYYYNKSIWSCCAEHLKPTPERHTPLADYRTKPLMELIPDICKKPVFFGKVESMTLKTSWRHVLLQVVWQVDLKLRNVTKDSWDHVFMDHCSSPVIEKGMIYLWEKEANGSKLLSHPIDQASDIHMFYFLCYQFKDHKNG</sequence>
<evidence type="ECO:0000313" key="2">
    <source>
        <dbReference type="RefSeq" id="XP_073786094.1"/>
    </source>
</evidence>
<proteinExistence type="predicted"/>